<dbReference type="Proteomes" id="UP000018072">
    <property type="component" value="Unassembled WGS sequence"/>
</dbReference>
<reference evidence="9" key="1">
    <citation type="submission" date="2012-11" db="EMBL/GenBank/DDBJ databases">
        <title>Dependencies among metagenomic species, viruses, plasmids and units of genetic variation.</title>
        <authorList>
            <person name="Nielsen H.B."/>
            <person name="Almeida M."/>
            <person name="Juncker A.S."/>
            <person name="Rasmussen S."/>
            <person name="Li J."/>
            <person name="Sunagawa S."/>
            <person name="Plichta D."/>
            <person name="Gautier L."/>
            <person name="Le Chatelier E."/>
            <person name="Peletier E."/>
            <person name="Bonde I."/>
            <person name="Nielsen T."/>
            <person name="Manichanh C."/>
            <person name="Arumugam M."/>
            <person name="Batto J."/>
            <person name="Santos M.B.Q.D."/>
            <person name="Blom N."/>
            <person name="Borruel N."/>
            <person name="Burgdorf K.S."/>
            <person name="Boumezbeur F."/>
            <person name="Casellas F."/>
            <person name="Dore J."/>
            <person name="Guarner F."/>
            <person name="Hansen T."/>
            <person name="Hildebrand F."/>
            <person name="Kaas R.S."/>
            <person name="Kennedy S."/>
            <person name="Kristiansen K."/>
            <person name="Kultima J.R."/>
            <person name="Leonard P."/>
            <person name="Levenez F."/>
            <person name="Lund O."/>
            <person name="Moumen B."/>
            <person name="Le Paslier D."/>
            <person name="Pons N."/>
            <person name="Pedersen O."/>
            <person name="Prifti E."/>
            <person name="Qin J."/>
            <person name="Raes J."/>
            <person name="Tap J."/>
            <person name="Tims S."/>
            <person name="Ussery D.W."/>
            <person name="Yamada T."/>
            <person name="MetaHit consortium"/>
            <person name="Renault P."/>
            <person name="Sicheritz-Ponten T."/>
            <person name="Bork P."/>
            <person name="Wang J."/>
            <person name="Brunak S."/>
            <person name="Ehrlich S.D."/>
        </authorList>
    </citation>
    <scope>NUCLEOTIDE SEQUENCE [LARGE SCALE GENOMIC DNA]</scope>
</reference>
<dbReference type="InterPro" id="IPR051360">
    <property type="entry name" value="Neuronal_Pentraxin_Related"/>
</dbReference>
<keyword evidence="3 7" id="KW-0732">Signal</keyword>
<dbReference type="InterPro" id="IPR026444">
    <property type="entry name" value="Secre_tail"/>
</dbReference>
<evidence type="ECO:0000256" key="7">
    <source>
        <dbReference type="SAM" id="SignalP"/>
    </source>
</evidence>
<keyword evidence="6" id="KW-0175">Coiled coil</keyword>
<evidence type="ECO:0000313" key="9">
    <source>
        <dbReference type="EMBL" id="CDE34550.1"/>
    </source>
</evidence>
<comment type="cofactor">
    <cofactor evidence="1">
        <name>Ca(2+)</name>
        <dbReference type="ChEBI" id="CHEBI:29108"/>
    </cofactor>
</comment>
<keyword evidence="2" id="KW-0479">Metal-binding</keyword>
<feature type="coiled-coil region" evidence="6">
    <location>
        <begin position="1599"/>
        <end position="1626"/>
    </location>
</feature>
<dbReference type="SMART" id="SM00560">
    <property type="entry name" value="LamGL"/>
    <property type="match status" value="2"/>
</dbReference>
<gene>
    <name evidence="9" type="ORF">BN741_00198</name>
</gene>
<dbReference type="InterPro" id="IPR006558">
    <property type="entry name" value="LamG-like"/>
</dbReference>
<feature type="domain" description="LamG-like jellyroll fold" evidence="8">
    <location>
        <begin position="651"/>
        <end position="767"/>
    </location>
</feature>
<evidence type="ECO:0000256" key="1">
    <source>
        <dbReference type="ARBA" id="ARBA00001913"/>
    </source>
</evidence>
<feature type="chain" id="PRO_5004434308" evidence="7">
    <location>
        <begin position="29"/>
        <end position="3206"/>
    </location>
</feature>
<dbReference type="PANTHER" id="PTHR19277">
    <property type="entry name" value="PENTRAXIN"/>
    <property type="match status" value="1"/>
</dbReference>
<keyword evidence="5" id="KW-1015">Disulfide bond</keyword>
<accession>R7H5B2</accession>
<evidence type="ECO:0000256" key="5">
    <source>
        <dbReference type="ARBA" id="ARBA00023157"/>
    </source>
</evidence>
<name>R7H5B2_9BACT</name>
<dbReference type="GO" id="GO:0004553">
    <property type="term" value="F:hydrolase activity, hydrolyzing O-glycosyl compounds"/>
    <property type="evidence" value="ECO:0007669"/>
    <property type="project" value="UniProtKB-ARBA"/>
</dbReference>
<protein>
    <submittedName>
        <fullName evidence="9">Laminin G domain protein</fullName>
    </submittedName>
</protein>
<evidence type="ECO:0000256" key="6">
    <source>
        <dbReference type="SAM" id="Coils"/>
    </source>
</evidence>
<dbReference type="CDD" id="cd00110">
    <property type="entry name" value="LamG"/>
    <property type="match status" value="1"/>
</dbReference>
<dbReference type="EMBL" id="CBIT010000247">
    <property type="protein sequence ID" value="CDE34550.1"/>
    <property type="molecule type" value="Genomic_DNA"/>
</dbReference>
<dbReference type="Gene3D" id="2.60.120.200">
    <property type="match status" value="3"/>
</dbReference>
<evidence type="ECO:0000259" key="8">
    <source>
        <dbReference type="SMART" id="SM00560"/>
    </source>
</evidence>
<evidence type="ECO:0000256" key="4">
    <source>
        <dbReference type="ARBA" id="ARBA00022837"/>
    </source>
</evidence>
<dbReference type="SUPFAM" id="SSF49899">
    <property type="entry name" value="Concanavalin A-like lectins/glucanases"/>
    <property type="match status" value="3"/>
</dbReference>
<dbReference type="PANTHER" id="PTHR19277:SF125">
    <property type="entry name" value="B6"/>
    <property type="match status" value="1"/>
</dbReference>
<feature type="domain" description="LamG-like jellyroll fold" evidence="8">
    <location>
        <begin position="2325"/>
        <end position="2469"/>
    </location>
</feature>
<feature type="signal peptide" evidence="7">
    <location>
        <begin position="1"/>
        <end position="28"/>
    </location>
</feature>
<evidence type="ECO:0000313" key="10">
    <source>
        <dbReference type="Proteomes" id="UP000018072"/>
    </source>
</evidence>
<organism evidence="9 10">
    <name type="scientific">Leyella stercorea CAG:629</name>
    <dbReference type="NCBI Taxonomy" id="1263103"/>
    <lineage>
        <taxon>Bacteria</taxon>
        <taxon>Pseudomonadati</taxon>
        <taxon>Bacteroidota</taxon>
        <taxon>Bacteroidia</taxon>
        <taxon>Bacteroidales</taxon>
        <taxon>Prevotellaceae</taxon>
        <taxon>Leyella</taxon>
    </lineage>
</organism>
<sequence>MRTSAGRFMQFFLCVVMLMAFSVQKASADDWNNAWIKQRFNPVNATLELDIRVYQDWGASGDGHCGFCREDGYLTVNVAGKEIKLRGPEDEWTSLDVGGDQVTGIDYKYVQWLGKSTDPTNGKKAYYLRLIIPLKQVNSSESVTYTGKWWRRGRSDNNVTHTVNIKTDYGCTKTVITGGRYYVLNSTPGYIIFFKKDGKASDYSIDSYGSFVLCNSAGEEISGIGSVSASNTSGSFFVPTDKMSLDNFSDYKVKQKYTPSYNKQVTYSTLSDSHTRPAYPQVKEISADYNQVTRKAKVNWNLSAAPTQNCIEDNMVLTIKSTDKATNAVETTTQNIQYMAGKTAYSYEFDVPLGKSLNYEFSIKRSHTGNSDVWNNAFSKHTSLSASAKHSNVTAGSVHAVLDEEAKTATITWQTEGDIWSSGTKAVITRINVTTNTTDNIELSKEEFLSGKYVDNMIMICNEYRYRLTVKPTEAYGTLPTVAAPESIMPTSIGNLVAFTAGKGYYSDRVELAWSSKGNFERFVINRKEHGAPDTDYKQIAVTEGNEAQNDYYYNDVNAIPGIVYDYSIRGQVMCSGKLIESDEKLTDVGFRTPTGDIYGRVTFESGQAVSGAKVSAEPTEGSGVPGKSYVFTGASNLTVDNDQLLNDATQAVTLQAWVRAAKEGTIIEKPGMYKLAYNGKKIEFTAGTQTLKTPKKLSEYVSSDQFVHLSAVASATHLIIYINGEAVAEAERTAQITGNNNKVVMGEGFEGAIDEVRLWNKALNADTIASDYNRYLVGNEDGLQAYYTFDYSVDDAFYDISYKGTKYNMNHGVATNVTTSSKDIPTSAQLGYSSYTATDGSYQIRSLPYTGNGTTYMIVPTLGIHQFASAKELRLINSQAQSHTVNFTDKSSFKISGKVMYKGGNVPVEGVSFAVDGVTVMDGKSNIVKTDAHGQFTISVPVGQHEVKAVLANHTFENGGKLTNSDGTDRNYQDDDNGFEIFDVTTVRYIGRVAGGTKQEAFPVGHSLSKNNLADDVRIELTYQNDAYQMTATKHEETLNHFKGVYAKKQYDNRVVYEGNKITIYPNAETGEFFADLIPEKYKINVVVPGHDNIPGSGEDLNLSNEFAKQSEVNAYVDSISTQGKFVNCSDTVYYNKKQQFIKRYTPSIIVKEKVKGKLQDFFGKKELGISTLDQTKTIKVNTYDPDNAAQPYTLGVPVYEQGQYVTYHITTAEVYEYKDKDGRRKDGVKEDIVPTPEAKLSFSRGDIAYGTQEDITTDEKGEAEWTFQVNNPEMTSALRSAAMDMTYSENSESTSSTTINWKGGFDGKGNTKAIVIGAKTLGSDFVTNGPDKVLFVLRDPPGSNSYAYLEKGVTVTSTSTYEGNVTNEGVLNNEAKVGAKVITFTGLGAGVVNENDVKNEFSFGASHSETIGGTDSDTKTMTTTTRFETSSDPQYVGSDGDLFVGYSTNIGVGKTENIAVTTREMYLANPSEYELFGSVTPESNEYLLVKTTGLGLSQKYGTMFTYPQVHIEQVLLPKLEDVRNKLLHQQAEGVDFQAMANNTKKPVYVSKLAVDDPNFGKSNNDKVFKGANANTPTDGPSYKIYAPAGQPLKEDTIMFLNQSINNWKMQLRNNEEQKVKAELMQNHSFQGGASYEYSEEYEVGRSETQRFSILIGAQFTNNFGWTLNGTGMVLTVDESFTTEHGGEFSTEETARHCKGYVLAEEGSDYLSVDVCREAGYKDGDQYIKYKDMKNEEGQTFSTFIFKTRGGATSCPYEGEYKTKYYEPGQHVINEATVQMEVPEVTVEKDFVENVPSGKSAYFTLYLRNNSESQDDNWYNLVIDDSSNPNGAQLLIDGAPIGNGRALLVPAGGTLTKTLEVRKGSVMNYDNLRLMLQSQCQCDPTDFQGDIYDDVTFSVHFTPSATDVSLKKPTDNWTYNTKLPTTEVNGVQKHYMDVVIDGFDVNYDNFHRIMLQYKPSSGSDNDWTTLMSYYNDQTLYDQAVKNGMNAEMIKAADAGCIKYRWFMDDQQDQRYDLRTVGTSMINNEEVYNYSAVHSGIKDMYNPRLFGSAQPANGVLTVNDEVMLTFNEPIADGLLTDNNFSVTGIRNGAQTDHSVSVRLDGKNDELVSEFQRNWSGKNLTIEMWTLADKAQDAVLFSQGNANSSIELATTSDNRLKVKVADKTIVSDKAFDYEQGTWAHVALVYNNEGNVSAYYNYEQLISAAEVGEYNGEGAYVFGASVDGSGHFAGKMHGARIWDKVLTPARLQTNSLTMLSGAESNLIAYYPMSEAKGSVLADKAHGANLEMRGGEWANPEGRAAAFNGKDQYLKLSSGSSCVVDNSMDYTIETWFKADEAQQTATIISNGRGDGEEMGGSLNLFALNLEEGRLVFHNNGVRVACDGSFADNDWHHVAVAVNRTSGRGQIYVDGKLNTYFEAADLGGIAAAYIHLGARVWTPADNLQQEKADNFFKGEIDEVRVWNLYKSEALVENGNSNRLDGTEKGLLAYYPFETYIEWQGVKELQFSLMDQKQQADPTQKVPDAVAVGGDVETKASAPVKAKGPESKLLYDFVVNNDALIINLKEPYERIEKTIVKFTVDGVRDKNGNEILSPITWSAYIDRNQLKWSDNALTVVKKLNEEKTIKVKALNKGGSIEHFTIENLPSWLEAEPASGTIDPTSSADIVLTIDPSLNIGTYDETLYLRGDNNVVEALQLTVKVEGEKPEWTVNPADFKYNMSVFGKLYINKVYSSDDDDMLAAFSGGKCVGVCNNRYYKQNDMYYAMLTVYSNDVNGSDLEFRIWDASTGQTYIAQSEKPISFENNAVVGSPSQPVLFTAKDYRVQNITLNEGWTWISTNIASDKLSDLNKLLADGKWTSDDQVKSEQYGFASWTKRNGWVGQLTEIDNDQMYLVHSSAPQNLHISGPAVDPTSHKLTIRGAKEDGTPRWNYISYLPSDNFTLKEALAGYDAKEGDIVKSQTQMAMYSGNLGWIGSLTYMENGKGYMLQRQSQDDAQLQYPSKTSVGRKAKAAMAAAKNADGTNAYFPYSANMTAVVEVEGVSLQQGDRLVSYVAGEPRGYAEAIELPDGRTIFMLAVGGDKPEAVDVTIERGGNVIAKAPSVISYAANSNVGTINEPMHISFLGTEGGLYVYPSPFYSQLKIRAMVDRDAYADVYVTDMSGKRVIAWNDCNAGGNVDITWNAGNTVPSGVYIVSISVDGNVYSMKAIKK</sequence>
<dbReference type="InterPro" id="IPR001791">
    <property type="entry name" value="Laminin_G"/>
</dbReference>
<dbReference type="GO" id="GO:0005975">
    <property type="term" value="P:carbohydrate metabolic process"/>
    <property type="evidence" value="ECO:0007669"/>
    <property type="project" value="UniProtKB-ARBA"/>
</dbReference>
<dbReference type="RefSeq" id="WP_022429511.1">
    <property type="nucleotide sequence ID" value="NZ_FR899149.1"/>
</dbReference>
<dbReference type="NCBIfam" id="TIGR04183">
    <property type="entry name" value="Por_Secre_tail"/>
    <property type="match status" value="1"/>
</dbReference>
<comment type="caution">
    <text evidence="9">The sequence shown here is derived from an EMBL/GenBank/DDBJ whole genome shotgun (WGS) entry which is preliminary data.</text>
</comment>
<dbReference type="GO" id="GO:0046872">
    <property type="term" value="F:metal ion binding"/>
    <property type="evidence" value="ECO:0007669"/>
    <property type="project" value="UniProtKB-KW"/>
</dbReference>
<proteinExistence type="predicted"/>
<dbReference type="Pfam" id="PF13385">
    <property type="entry name" value="Laminin_G_3"/>
    <property type="match status" value="3"/>
</dbReference>
<keyword evidence="4" id="KW-0106">Calcium</keyword>
<evidence type="ECO:0000256" key="3">
    <source>
        <dbReference type="ARBA" id="ARBA00022729"/>
    </source>
</evidence>
<dbReference type="InterPro" id="IPR013320">
    <property type="entry name" value="ConA-like_dom_sf"/>
</dbReference>
<dbReference type="STRING" id="1263103.BN741_00198"/>
<evidence type="ECO:0000256" key="2">
    <source>
        <dbReference type="ARBA" id="ARBA00022723"/>
    </source>
</evidence>